<dbReference type="AlphaFoldDB" id="A0A9D1XER1"/>
<dbReference type="InterPro" id="IPR052713">
    <property type="entry name" value="FeoA"/>
</dbReference>
<reference evidence="3" key="1">
    <citation type="journal article" date="2021" name="PeerJ">
        <title>Extensive microbial diversity within the chicken gut microbiome revealed by metagenomics and culture.</title>
        <authorList>
            <person name="Gilroy R."/>
            <person name="Ravi A."/>
            <person name="Getino M."/>
            <person name="Pursley I."/>
            <person name="Horton D.L."/>
            <person name="Alikhan N.F."/>
            <person name="Baker D."/>
            <person name="Gharbi K."/>
            <person name="Hall N."/>
            <person name="Watson M."/>
            <person name="Adriaenssens E.M."/>
            <person name="Foster-Nyarko E."/>
            <person name="Jarju S."/>
            <person name="Secka A."/>
            <person name="Antonio M."/>
            <person name="Oren A."/>
            <person name="Chaudhuri R.R."/>
            <person name="La Ragione R."/>
            <person name="Hildebrand F."/>
            <person name="Pallen M.J."/>
        </authorList>
    </citation>
    <scope>NUCLEOTIDE SEQUENCE</scope>
    <source>
        <strain evidence="3">CHK183-1962</strain>
    </source>
</reference>
<sequence length="112" mass="12236">MNLAELYPGQTGVVTGYGNLMSMRRRLQDLGVIRGTKIECLGRSPLGDPAAYLVRKTVIALRREDALQITVSACGKEADGGGPQLFAASASVEFPGKFRRLRKAGRRKWKKS</sequence>
<proteinExistence type="predicted"/>
<dbReference type="GO" id="GO:0046914">
    <property type="term" value="F:transition metal ion binding"/>
    <property type="evidence" value="ECO:0007669"/>
    <property type="project" value="InterPro"/>
</dbReference>
<evidence type="ECO:0000313" key="4">
    <source>
        <dbReference type="Proteomes" id="UP000886890"/>
    </source>
</evidence>
<evidence type="ECO:0000313" key="3">
    <source>
        <dbReference type="EMBL" id="HIX78168.1"/>
    </source>
</evidence>
<dbReference type="InterPro" id="IPR008988">
    <property type="entry name" value="Transcriptional_repressor_C"/>
</dbReference>
<evidence type="ECO:0000259" key="2">
    <source>
        <dbReference type="SMART" id="SM00899"/>
    </source>
</evidence>
<dbReference type="SMART" id="SM00899">
    <property type="entry name" value="FeoA"/>
    <property type="match status" value="1"/>
</dbReference>
<evidence type="ECO:0000256" key="1">
    <source>
        <dbReference type="ARBA" id="ARBA00023004"/>
    </source>
</evidence>
<comment type="caution">
    <text evidence="3">The sequence shown here is derived from an EMBL/GenBank/DDBJ whole genome shotgun (WGS) entry which is preliminary data.</text>
</comment>
<accession>A0A9D1XER1</accession>
<dbReference type="Gene3D" id="2.30.30.90">
    <property type="match status" value="1"/>
</dbReference>
<dbReference type="SUPFAM" id="SSF50037">
    <property type="entry name" value="C-terminal domain of transcriptional repressors"/>
    <property type="match status" value="1"/>
</dbReference>
<dbReference type="PANTHER" id="PTHR42954">
    <property type="entry name" value="FE(2+) TRANSPORT PROTEIN A"/>
    <property type="match status" value="1"/>
</dbReference>
<reference evidence="3" key="2">
    <citation type="submission" date="2021-04" db="EMBL/GenBank/DDBJ databases">
        <authorList>
            <person name="Gilroy R."/>
        </authorList>
    </citation>
    <scope>NUCLEOTIDE SEQUENCE</scope>
    <source>
        <strain evidence="3">CHK183-1962</strain>
    </source>
</reference>
<dbReference type="PANTHER" id="PTHR42954:SF2">
    <property type="entry name" value="FE(2+) TRANSPORT PROTEIN A"/>
    <property type="match status" value="1"/>
</dbReference>
<gene>
    <name evidence="3" type="ORF">H9734_11350</name>
</gene>
<dbReference type="InterPro" id="IPR007167">
    <property type="entry name" value="Fe-transptr_FeoA-like"/>
</dbReference>
<organism evidence="3 4">
    <name type="scientific">Candidatus Fusicatenibacter merdavium</name>
    <dbReference type="NCBI Taxonomy" id="2838600"/>
    <lineage>
        <taxon>Bacteria</taxon>
        <taxon>Bacillati</taxon>
        <taxon>Bacillota</taxon>
        <taxon>Clostridia</taxon>
        <taxon>Lachnospirales</taxon>
        <taxon>Lachnospiraceae</taxon>
        <taxon>Fusicatenibacter</taxon>
    </lineage>
</organism>
<keyword evidence="1" id="KW-0408">Iron</keyword>
<name>A0A9D1XER1_9FIRM</name>
<feature type="domain" description="Ferrous iron transporter FeoA-like" evidence="2">
    <location>
        <begin position="1"/>
        <end position="73"/>
    </location>
</feature>
<dbReference type="Pfam" id="PF04023">
    <property type="entry name" value="FeoA"/>
    <property type="match status" value="1"/>
</dbReference>
<dbReference type="InterPro" id="IPR038157">
    <property type="entry name" value="FeoA_core_dom"/>
</dbReference>
<dbReference type="EMBL" id="DXEK01000186">
    <property type="protein sequence ID" value="HIX78168.1"/>
    <property type="molecule type" value="Genomic_DNA"/>
</dbReference>
<protein>
    <submittedName>
        <fullName evidence="3">Ferrous iron transport protein A</fullName>
    </submittedName>
</protein>
<dbReference type="Proteomes" id="UP000886890">
    <property type="component" value="Unassembled WGS sequence"/>
</dbReference>